<dbReference type="PANTHER" id="PTHR35021:SF8">
    <property type="entry name" value="FIBER PROTEIN FB17"/>
    <property type="match status" value="1"/>
</dbReference>
<feature type="region of interest" description="Disordered" evidence="1">
    <location>
        <begin position="1"/>
        <end position="62"/>
    </location>
</feature>
<dbReference type="PANTHER" id="PTHR35021">
    <property type="match status" value="1"/>
</dbReference>
<evidence type="ECO:0000313" key="3">
    <source>
        <dbReference type="Proteomes" id="UP000187203"/>
    </source>
</evidence>
<comment type="caution">
    <text evidence="2">The sequence shown here is derived from an EMBL/GenBank/DDBJ whole genome shotgun (WGS) entry which is preliminary data.</text>
</comment>
<protein>
    <recommendedName>
        <fullName evidence="4">Fiber protein Fb17</fullName>
    </recommendedName>
</protein>
<reference evidence="3" key="1">
    <citation type="submission" date="2013-09" db="EMBL/GenBank/DDBJ databases">
        <title>Corchorus olitorius genome sequencing.</title>
        <authorList>
            <person name="Alam M."/>
            <person name="Haque M.S."/>
            <person name="Islam M.S."/>
            <person name="Emdad E.M."/>
            <person name="Islam M.M."/>
            <person name="Ahmed B."/>
            <person name="Halim A."/>
            <person name="Hossen Q.M.M."/>
            <person name="Hossain M.Z."/>
            <person name="Ahmed R."/>
            <person name="Khan M.M."/>
            <person name="Islam R."/>
            <person name="Rashid M.M."/>
            <person name="Khan S.A."/>
            <person name="Rahman M.S."/>
            <person name="Alam M."/>
            <person name="Yahiya A.S."/>
            <person name="Khan M.S."/>
            <person name="Azam M.S."/>
            <person name="Haque T."/>
            <person name="Lashkar M.Z.H."/>
            <person name="Akhand A.I."/>
            <person name="Morshed G."/>
            <person name="Roy S."/>
            <person name="Uddin K.S."/>
            <person name="Rabeya T."/>
            <person name="Hossain A.S."/>
            <person name="Chowdhury A."/>
            <person name="Snigdha A.R."/>
            <person name="Mortoza M.S."/>
            <person name="Matin S.A."/>
            <person name="Hoque S.M.E."/>
            <person name="Islam M.K."/>
            <person name="Roy D.K."/>
            <person name="Haider R."/>
            <person name="Moosa M.M."/>
            <person name="Elias S.M."/>
            <person name="Hasan A.M."/>
            <person name="Jahan S."/>
            <person name="Shafiuddin M."/>
            <person name="Mahmood N."/>
            <person name="Shommy N.S."/>
        </authorList>
    </citation>
    <scope>NUCLEOTIDE SEQUENCE [LARGE SCALE GENOMIC DNA]</scope>
    <source>
        <strain evidence="3">cv. O-4</strain>
    </source>
</reference>
<dbReference type="OrthoDB" id="997337at2759"/>
<evidence type="ECO:0000256" key="1">
    <source>
        <dbReference type="SAM" id="MobiDB-lite"/>
    </source>
</evidence>
<sequence>MKGKGCSSRAGAEADLSAPLQPKRRGRKSKQLDPVQKKEIKNARDRDRRKKQKEELQRLRDVEAQFKKMEPEFKKMQGENAKVINMNTQLQRENEELKSMVPVLESKIDELNDTLNRKKLDANEKSQVEYSDFKGLPEEVGTTRMGSLPSSLAPIYSYIEKKYGKIDTESKQSSCTAMPNRILLCAAIKEMDELRLEDIDEKKMLLWRDAINSALNINFKVEFAMKHLKKIARAYFGLKASYDQGSYQDQIRSLEQMMSTSRIELLELESKHAEKVKEQNSTVRKECLLDAEYFQGKTLTTGLFD</sequence>
<dbReference type="EMBL" id="AWUE01014577">
    <property type="protein sequence ID" value="OMP02877.1"/>
    <property type="molecule type" value="Genomic_DNA"/>
</dbReference>
<organism evidence="2 3">
    <name type="scientific">Corchorus olitorius</name>
    <dbReference type="NCBI Taxonomy" id="93759"/>
    <lineage>
        <taxon>Eukaryota</taxon>
        <taxon>Viridiplantae</taxon>
        <taxon>Streptophyta</taxon>
        <taxon>Embryophyta</taxon>
        <taxon>Tracheophyta</taxon>
        <taxon>Spermatophyta</taxon>
        <taxon>Magnoliopsida</taxon>
        <taxon>eudicotyledons</taxon>
        <taxon>Gunneridae</taxon>
        <taxon>Pentapetalae</taxon>
        <taxon>rosids</taxon>
        <taxon>malvids</taxon>
        <taxon>Malvales</taxon>
        <taxon>Malvaceae</taxon>
        <taxon>Grewioideae</taxon>
        <taxon>Apeibeae</taxon>
        <taxon>Corchorus</taxon>
    </lineage>
</organism>
<name>A0A1R3K701_9ROSI</name>
<proteinExistence type="predicted"/>
<gene>
    <name evidence="2" type="ORF">COLO4_10756</name>
</gene>
<feature type="compositionally biased region" description="Basic and acidic residues" evidence="1">
    <location>
        <begin position="35"/>
        <end position="62"/>
    </location>
</feature>
<accession>A0A1R3K701</accession>
<dbReference type="AlphaFoldDB" id="A0A1R3K701"/>
<keyword evidence="3" id="KW-1185">Reference proteome</keyword>
<evidence type="ECO:0008006" key="4">
    <source>
        <dbReference type="Google" id="ProtNLM"/>
    </source>
</evidence>
<evidence type="ECO:0000313" key="2">
    <source>
        <dbReference type="EMBL" id="OMP02877.1"/>
    </source>
</evidence>
<dbReference type="Proteomes" id="UP000187203">
    <property type="component" value="Unassembled WGS sequence"/>
</dbReference>